<sequence length="255" mass="24904">MARLLIGNIKGPKGDKGDTGATGPQGKQGAQGVQGAKGDVGLPALVMKKSLVGEYPVGSTFTGNVSEWLNRTPLANEYSTALSGGGKYSIVWQCVSQSGSLFTGKTISRQSIIGAQGPKGATGAAGPTGPQGPEGLKGDKGDKGDIGPAGPAGPTGPTGPTGPIGPTGSTGATGATGPQGKQGAQGVQGLQGPQGPSGPQGASGVTAPASGFFTLQVDPNGDLYAVYADTATASEAPVSYDPTTGDLYYTINDGK</sequence>
<feature type="region of interest" description="Disordered" evidence="1">
    <location>
        <begin position="115"/>
        <end position="207"/>
    </location>
</feature>
<dbReference type="GO" id="GO:0030198">
    <property type="term" value="P:extracellular matrix organization"/>
    <property type="evidence" value="ECO:0007669"/>
    <property type="project" value="TreeGrafter"/>
</dbReference>
<dbReference type="EMBL" id="QRVT01000001">
    <property type="protein sequence ID" value="RGS66121.1"/>
    <property type="molecule type" value="Genomic_DNA"/>
</dbReference>
<feature type="compositionally biased region" description="Low complexity" evidence="1">
    <location>
        <begin position="115"/>
        <end position="133"/>
    </location>
</feature>
<dbReference type="GO" id="GO:0005615">
    <property type="term" value="C:extracellular space"/>
    <property type="evidence" value="ECO:0007669"/>
    <property type="project" value="TreeGrafter"/>
</dbReference>
<dbReference type="GO" id="GO:0030020">
    <property type="term" value="F:extracellular matrix structural constituent conferring tensile strength"/>
    <property type="evidence" value="ECO:0007669"/>
    <property type="project" value="TreeGrafter"/>
</dbReference>
<evidence type="ECO:0000256" key="1">
    <source>
        <dbReference type="SAM" id="MobiDB-lite"/>
    </source>
</evidence>
<dbReference type="Proteomes" id="UP000285462">
    <property type="component" value="Unassembled WGS sequence"/>
</dbReference>
<dbReference type="PANTHER" id="PTHR24023:SF1095">
    <property type="entry name" value="EGF-LIKE DOMAIN-CONTAINING PROTEIN"/>
    <property type="match status" value="1"/>
</dbReference>
<name>A0A412KD63_BIFAD</name>
<dbReference type="PANTHER" id="PTHR24023">
    <property type="entry name" value="COLLAGEN ALPHA"/>
    <property type="match status" value="1"/>
</dbReference>
<feature type="compositionally biased region" description="Basic and acidic residues" evidence="1">
    <location>
        <begin position="136"/>
        <end position="145"/>
    </location>
</feature>
<dbReference type="InterPro" id="IPR008160">
    <property type="entry name" value="Collagen"/>
</dbReference>
<protein>
    <recommendedName>
        <fullName evidence="4">Collagen-like protein</fullName>
    </recommendedName>
</protein>
<accession>A0A412KD63</accession>
<proteinExistence type="predicted"/>
<feature type="compositionally biased region" description="Low complexity" evidence="1">
    <location>
        <begin position="164"/>
        <end position="205"/>
    </location>
</feature>
<dbReference type="Gene3D" id="1.20.5.320">
    <property type="entry name" value="6-Phosphogluconate Dehydrogenase, domain 3"/>
    <property type="match status" value="2"/>
</dbReference>
<dbReference type="Pfam" id="PF01391">
    <property type="entry name" value="Collagen"/>
    <property type="match status" value="1"/>
</dbReference>
<evidence type="ECO:0000313" key="2">
    <source>
        <dbReference type="EMBL" id="RGS66121.1"/>
    </source>
</evidence>
<dbReference type="GO" id="GO:0031012">
    <property type="term" value="C:extracellular matrix"/>
    <property type="evidence" value="ECO:0007669"/>
    <property type="project" value="TreeGrafter"/>
</dbReference>
<gene>
    <name evidence="2" type="ORF">DWX79_03400</name>
</gene>
<evidence type="ECO:0008006" key="4">
    <source>
        <dbReference type="Google" id="ProtNLM"/>
    </source>
</evidence>
<evidence type="ECO:0000313" key="3">
    <source>
        <dbReference type="Proteomes" id="UP000285462"/>
    </source>
</evidence>
<organism evidence="2 3">
    <name type="scientific">Bifidobacterium adolescentis</name>
    <dbReference type="NCBI Taxonomy" id="1680"/>
    <lineage>
        <taxon>Bacteria</taxon>
        <taxon>Bacillati</taxon>
        <taxon>Actinomycetota</taxon>
        <taxon>Actinomycetes</taxon>
        <taxon>Bifidobacteriales</taxon>
        <taxon>Bifidobacteriaceae</taxon>
        <taxon>Bifidobacterium</taxon>
    </lineage>
</organism>
<reference evidence="2 3" key="1">
    <citation type="submission" date="2018-08" db="EMBL/GenBank/DDBJ databases">
        <title>A genome reference for cultivated species of the human gut microbiota.</title>
        <authorList>
            <person name="Zou Y."/>
            <person name="Xue W."/>
            <person name="Luo G."/>
        </authorList>
    </citation>
    <scope>NUCLEOTIDE SEQUENCE [LARGE SCALE GENOMIC DNA]</scope>
    <source>
        <strain evidence="2 3">AF21-27</strain>
    </source>
</reference>
<feature type="compositionally biased region" description="Low complexity" evidence="1">
    <location>
        <begin position="24"/>
        <end position="35"/>
    </location>
</feature>
<dbReference type="RefSeq" id="WP_147334608.1">
    <property type="nucleotide sequence ID" value="NZ_QRVT01000001.1"/>
</dbReference>
<comment type="caution">
    <text evidence="2">The sequence shown here is derived from an EMBL/GenBank/DDBJ whole genome shotgun (WGS) entry which is preliminary data.</text>
</comment>
<dbReference type="AlphaFoldDB" id="A0A412KD63"/>
<feature type="region of interest" description="Disordered" evidence="1">
    <location>
        <begin position="11"/>
        <end position="35"/>
    </location>
</feature>
<dbReference type="InterPro" id="IPR050149">
    <property type="entry name" value="Collagen_superfamily"/>
</dbReference>